<organism evidence="3 4">
    <name type="scientific">Eimeria necatrix</name>
    <dbReference type="NCBI Taxonomy" id="51315"/>
    <lineage>
        <taxon>Eukaryota</taxon>
        <taxon>Sar</taxon>
        <taxon>Alveolata</taxon>
        <taxon>Apicomplexa</taxon>
        <taxon>Conoidasida</taxon>
        <taxon>Coccidia</taxon>
        <taxon>Eucoccidiorida</taxon>
        <taxon>Eimeriorina</taxon>
        <taxon>Eimeriidae</taxon>
        <taxon>Eimeria</taxon>
    </lineage>
</organism>
<reference evidence="3" key="2">
    <citation type="submission" date="2013-10" db="EMBL/GenBank/DDBJ databases">
        <authorList>
            <person name="Aslett M."/>
        </authorList>
    </citation>
    <scope>NUCLEOTIDE SEQUENCE [LARGE SCALE GENOMIC DNA]</scope>
    <source>
        <strain evidence="3">Houghton</strain>
    </source>
</reference>
<dbReference type="Proteomes" id="UP000030754">
    <property type="component" value="Unassembled WGS sequence"/>
</dbReference>
<accession>U6MDP7</accession>
<feature type="coiled-coil region" evidence="1">
    <location>
        <begin position="170"/>
        <end position="204"/>
    </location>
</feature>
<feature type="compositionally biased region" description="Polar residues" evidence="2">
    <location>
        <begin position="221"/>
        <end position="233"/>
    </location>
</feature>
<evidence type="ECO:0000256" key="2">
    <source>
        <dbReference type="SAM" id="MobiDB-lite"/>
    </source>
</evidence>
<protein>
    <submittedName>
        <fullName evidence="3">Uncharacterized protein</fullName>
    </submittedName>
</protein>
<name>U6MDP7_9EIME</name>
<feature type="region of interest" description="Disordered" evidence="2">
    <location>
        <begin position="1"/>
        <end position="24"/>
    </location>
</feature>
<dbReference type="AlphaFoldDB" id="U6MDP7"/>
<sequence length="233" mass="26582">MSTEKATQAIPCSTPGSPNTAEGATSLQELRSQIAAQAGRLILVSEKKHSNGYSVYYQPAASSENICQKYYEEVLQRWQQRYKKGDRPGVEKKLRDAEARRATIRQDTLERLAKHMLRIQQALGKRQELFNSKCTQTQKASNNALARVLEALHRRAKRQQELKNKFMELYKRSARNREEVKRRAAELQRRIEAREKQAHALRCEQLQKKRKKGSAAAVADKTNNASSSVTTEA</sequence>
<dbReference type="EMBL" id="HG722358">
    <property type="protein sequence ID" value="CDJ62131.1"/>
    <property type="molecule type" value="Genomic_DNA"/>
</dbReference>
<evidence type="ECO:0000313" key="4">
    <source>
        <dbReference type="Proteomes" id="UP000030754"/>
    </source>
</evidence>
<dbReference type="VEuPathDB" id="ToxoDB:ENH_00005850"/>
<feature type="region of interest" description="Disordered" evidence="2">
    <location>
        <begin position="206"/>
        <end position="233"/>
    </location>
</feature>
<dbReference type="GeneID" id="25470776"/>
<reference evidence="3" key="1">
    <citation type="submission" date="2013-10" db="EMBL/GenBank/DDBJ databases">
        <title>Genomic analysis of the causative agents of coccidiosis in chickens.</title>
        <authorList>
            <person name="Reid A.J."/>
            <person name="Blake D."/>
            <person name="Billington K."/>
            <person name="Browne H."/>
            <person name="Dunn M."/>
            <person name="Hung S."/>
            <person name="Kawahara F."/>
            <person name="Miranda-Saavedra D."/>
            <person name="Mourier T."/>
            <person name="Nagra H."/>
            <person name="Otto T.D."/>
            <person name="Rawlings N."/>
            <person name="Sanchez A."/>
            <person name="Sanders M."/>
            <person name="Subramaniam C."/>
            <person name="Tay Y."/>
            <person name="Dear P."/>
            <person name="Doerig C."/>
            <person name="Gruber A."/>
            <person name="Parkinson J."/>
            <person name="Shirley M."/>
            <person name="Wan K.L."/>
            <person name="Berriman M."/>
            <person name="Tomley F."/>
            <person name="Pain A."/>
        </authorList>
    </citation>
    <scope>NUCLEOTIDE SEQUENCE [LARGE SCALE GENOMIC DNA]</scope>
    <source>
        <strain evidence="3">Houghton</strain>
    </source>
</reference>
<gene>
    <name evidence="3" type="ORF">ENH_00005850</name>
</gene>
<keyword evidence="1" id="KW-0175">Coiled coil</keyword>
<evidence type="ECO:0000313" key="3">
    <source>
        <dbReference type="EMBL" id="CDJ62131.1"/>
    </source>
</evidence>
<dbReference type="OrthoDB" id="354406at2759"/>
<dbReference type="RefSeq" id="XP_013439493.1">
    <property type="nucleotide sequence ID" value="XM_013584039.1"/>
</dbReference>
<keyword evidence="4" id="KW-1185">Reference proteome</keyword>
<proteinExistence type="predicted"/>
<evidence type="ECO:0000256" key="1">
    <source>
        <dbReference type="SAM" id="Coils"/>
    </source>
</evidence>